<comment type="caution">
    <text evidence="1">The sequence shown here is derived from an EMBL/GenBank/DDBJ whole genome shotgun (WGS) entry which is preliminary data.</text>
</comment>
<protein>
    <submittedName>
        <fullName evidence="1">Uncharacterized protein</fullName>
    </submittedName>
</protein>
<evidence type="ECO:0000313" key="1">
    <source>
        <dbReference type="EMBL" id="KAF4628225.1"/>
    </source>
</evidence>
<gene>
    <name evidence="1" type="ORF">G7Y89_g9921</name>
</gene>
<proteinExistence type="predicted"/>
<dbReference type="EMBL" id="JAAMPI010000842">
    <property type="protein sequence ID" value="KAF4628225.1"/>
    <property type="molecule type" value="Genomic_DNA"/>
</dbReference>
<evidence type="ECO:0000313" key="2">
    <source>
        <dbReference type="Proteomes" id="UP000566819"/>
    </source>
</evidence>
<reference evidence="1 2" key="1">
    <citation type="submission" date="2020-03" db="EMBL/GenBank/DDBJ databases">
        <title>Draft Genome Sequence of Cudoniella acicularis.</title>
        <authorList>
            <person name="Buettner E."/>
            <person name="Kellner H."/>
        </authorList>
    </citation>
    <scope>NUCLEOTIDE SEQUENCE [LARGE SCALE GENOMIC DNA]</scope>
    <source>
        <strain evidence="1 2">DSM 108380</strain>
    </source>
</reference>
<dbReference type="Proteomes" id="UP000566819">
    <property type="component" value="Unassembled WGS sequence"/>
</dbReference>
<keyword evidence="2" id="KW-1185">Reference proteome</keyword>
<name>A0A8H4RG13_9HELO</name>
<dbReference type="AlphaFoldDB" id="A0A8H4RG13"/>
<sequence>MSIKAKCIIQLRTHDLRHGTARDLAHLNQSRIRGHASMTVASAIGHKMSAFMRDVIDKYVGNTAFVVPPLRPGELEDYYKEKESTLSIRATLLSSTSLARTFDDSDIDIHDNESVPLVVEDQDNAVRLLDVILKKTDLVDLASDEDKDLTLLDALEAAA</sequence>
<accession>A0A8H4RG13</accession>
<organism evidence="1 2">
    <name type="scientific">Cudoniella acicularis</name>
    <dbReference type="NCBI Taxonomy" id="354080"/>
    <lineage>
        <taxon>Eukaryota</taxon>
        <taxon>Fungi</taxon>
        <taxon>Dikarya</taxon>
        <taxon>Ascomycota</taxon>
        <taxon>Pezizomycotina</taxon>
        <taxon>Leotiomycetes</taxon>
        <taxon>Helotiales</taxon>
        <taxon>Tricladiaceae</taxon>
        <taxon>Cudoniella</taxon>
    </lineage>
</organism>